<evidence type="ECO:0000259" key="7">
    <source>
        <dbReference type="PROSITE" id="PS51935"/>
    </source>
</evidence>
<dbReference type="InterPro" id="IPR003646">
    <property type="entry name" value="SH3-like_bac-type"/>
</dbReference>
<dbReference type="Gene3D" id="2.30.30.40">
    <property type="entry name" value="SH3 Domains"/>
    <property type="match status" value="2"/>
</dbReference>
<feature type="domain" description="SH3b" evidence="6">
    <location>
        <begin position="8"/>
        <end position="75"/>
    </location>
</feature>
<keyword evidence="2" id="KW-0645">Protease</keyword>
<dbReference type="InterPro" id="IPR000064">
    <property type="entry name" value="NLP_P60_dom"/>
</dbReference>
<dbReference type="Gene3D" id="3.90.1720.10">
    <property type="entry name" value="endopeptidase domain like (from Nostoc punctiforme)"/>
    <property type="match status" value="1"/>
</dbReference>
<dbReference type="PROSITE" id="PS51935">
    <property type="entry name" value="NLPC_P60"/>
    <property type="match status" value="1"/>
</dbReference>
<name>A0A9D2KQC5_9FIRM</name>
<gene>
    <name evidence="8" type="ORF">IAA07_10090</name>
</gene>
<sequence>MAEEQSYDNVAISQVTDYVNVRQEANTQSAIVGKIYNNCAATILAEVDGEGGKWYQIQSGTVQGYIKAQYFITGDEAAKIAREVGTSYATIVNATTLRLHESPSLDSPTLTLLAQGARYQVIEEVDGFAKLQIDMDLEGYVSTDYINITVEFEQAVSLEEEAAKAAEEQQLKQEAEAAIQNLEEVKRQAAQGSQESASGSSADSSAPGVIEANPEGDDEINSSAPPVNAESPAANETEAQTPEQAGPSSSEVGPGGSASSGSSSAGVYVPDQVTTATRSAIVAYAKQFLGNPYVYGGTSLTDGADCSGFVMSVFAHFGISTGRSSRDQAAKGKEIPVYSVQPGDLLFYASGDYINHVGIYIGGGQIIHSSTPKTGITITKSNYRTPYKAVTFLN</sequence>
<feature type="domain" description="NlpC/P60" evidence="7">
    <location>
        <begin position="275"/>
        <end position="394"/>
    </location>
</feature>
<protein>
    <submittedName>
        <fullName evidence="8">C40 family peptidase</fullName>
    </submittedName>
</protein>
<dbReference type="GO" id="GO:0008234">
    <property type="term" value="F:cysteine-type peptidase activity"/>
    <property type="evidence" value="ECO:0007669"/>
    <property type="project" value="UniProtKB-KW"/>
</dbReference>
<evidence type="ECO:0000256" key="1">
    <source>
        <dbReference type="ARBA" id="ARBA00007074"/>
    </source>
</evidence>
<keyword evidence="4" id="KW-0788">Thiol protease</keyword>
<dbReference type="Proteomes" id="UP000823900">
    <property type="component" value="Unassembled WGS sequence"/>
</dbReference>
<evidence type="ECO:0000256" key="5">
    <source>
        <dbReference type="SAM" id="MobiDB-lite"/>
    </source>
</evidence>
<evidence type="ECO:0000313" key="8">
    <source>
        <dbReference type="EMBL" id="HJA71906.1"/>
    </source>
</evidence>
<feature type="compositionally biased region" description="Low complexity" evidence="5">
    <location>
        <begin position="188"/>
        <end position="208"/>
    </location>
</feature>
<evidence type="ECO:0000256" key="4">
    <source>
        <dbReference type="ARBA" id="ARBA00022807"/>
    </source>
</evidence>
<organism evidence="8 9">
    <name type="scientific">Candidatus Lachnoclostridium stercoravium</name>
    <dbReference type="NCBI Taxonomy" id="2838633"/>
    <lineage>
        <taxon>Bacteria</taxon>
        <taxon>Bacillati</taxon>
        <taxon>Bacillota</taxon>
        <taxon>Clostridia</taxon>
        <taxon>Lachnospirales</taxon>
        <taxon>Lachnospiraceae</taxon>
    </lineage>
</organism>
<comment type="caution">
    <text evidence="8">The sequence shown here is derived from an EMBL/GenBank/DDBJ whole genome shotgun (WGS) entry which is preliminary data.</text>
</comment>
<dbReference type="SUPFAM" id="SSF54001">
    <property type="entry name" value="Cysteine proteinases"/>
    <property type="match status" value="1"/>
</dbReference>
<proteinExistence type="inferred from homology"/>
<dbReference type="Pfam" id="PF00877">
    <property type="entry name" value="NLPC_P60"/>
    <property type="match status" value="1"/>
</dbReference>
<reference evidence="8" key="1">
    <citation type="journal article" date="2021" name="PeerJ">
        <title>Extensive microbial diversity within the chicken gut microbiome revealed by metagenomics and culture.</title>
        <authorList>
            <person name="Gilroy R."/>
            <person name="Ravi A."/>
            <person name="Getino M."/>
            <person name="Pursley I."/>
            <person name="Horton D.L."/>
            <person name="Alikhan N.F."/>
            <person name="Baker D."/>
            <person name="Gharbi K."/>
            <person name="Hall N."/>
            <person name="Watson M."/>
            <person name="Adriaenssens E.M."/>
            <person name="Foster-Nyarko E."/>
            <person name="Jarju S."/>
            <person name="Secka A."/>
            <person name="Antonio M."/>
            <person name="Oren A."/>
            <person name="Chaudhuri R.R."/>
            <person name="La Ragione R."/>
            <person name="Hildebrand F."/>
            <person name="Pallen M.J."/>
        </authorList>
    </citation>
    <scope>NUCLEOTIDE SEQUENCE</scope>
    <source>
        <strain evidence="8">CHK178-16964</strain>
    </source>
</reference>
<comment type="similarity">
    <text evidence="1">Belongs to the peptidase C40 family.</text>
</comment>
<dbReference type="PROSITE" id="PS51781">
    <property type="entry name" value="SH3B"/>
    <property type="match status" value="1"/>
</dbReference>
<dbReference type="InterPro" id="IPR051202">
    <property type="entry name" value="Peptidase_C40"/>
</dbReference>
<dbReference type="AlphaFoldDB" id="A0A9D2KQC5"/>
<dbReference type="EMBL" id="DWZA01000089">
    <property type="protein sequence ID" value="HJA71906.1"/>
    <property type="molecule type" value="Genomic_DNA"/>
</dbReference>
<dbReference type="GO" id="GO:0006508">
    <property type="term" value="P:proteolysis"/>
    <property type="evidence" value="ECO:0007669"/>
    <property type="project" value="UniProtKB-KW"/>
</dbReference>
<feature type="region of interest" description="Disordered" evidence="5">
    <location>
        <begin position="185"/>
        <end position="267"/>
    </location>
</feature>
<dbReference type="Pfam" id="PF08239">
    <property type="entry name" value="SH3_3"/>
    <property type="match status" value="2"/>
</dbReference>
<evidence type="ECO:0000313" key="9">
    <source>
        <dbReference type="Proteomes" id="UP000823900"/>
    </source>
</evidence>
<dbReference type="PANTHER" id="PTHR47053">
    <property type="entry name" value="MUREIN DD-ENDOPEPTIDASE MEPH-RELATED"/>
    <property type="match status" value="1"/>
</dbReference>
<reference evidence="8" key="2">
    <citation type="submission" date="2021-04" db="EMBL/GenBank/DDBJ databases">
        <authorList>
            <person name="Gilroy R."/>
        </authorList>
    </citation>
    <scope>NUCLEOTIDE SEQUENCE</scope>
    <source>
        <strain evidence="8">CHK178-16964</strain>
    </source>
</reference>
<dbReference type="InterPro" id="IPR038765">
    <property type="entry name" value="Papain-like_cys_pep_sf"/>
</dbReference>
<keyword evidence="3" id="KW-0378">Hydrolase</keyword>
<dbReference type="SMART" id="SM00287">
    <property type="entry name" value="SH3b"/>
    <property type="match status" value="2"/>
</dbReference>
<dbReference type="PANTHER" id="PTHR47053:SF1">
    <property type="entry name" value="MUREIN DD-ENDOPEPTIDASE MEPH-RELATED"/>
    <property type="match status" value="1"/>
</dbReference>
<accession>A0A9D2KQC5</accession>
<evidence type="ECO:0000256" key="3">
    <source>
        <dbReference type="ARBA" id="ARBA00022801"/>
    </source>
</evidence>
<evidence type="ECO:0000256" key="2">
    <source>
        <dbReference type="ARBA" id="ARBA00022670"/>
    </source>
</evidence>
<evidence type="ECO:0000259" key="6">
    <source>
        <dbReference type="PROSITE" id="PS51781"/>
    </source>
</evidence>